<dbReference type="RefSeq" id="WP_045457147.1">
    <property type="nucleotide sequence ID" value="NZ_BBLT01000001.1"/>
</dbReference>
<feature type="transmembrane region" description="Helical" evidence="1">
    <location>
        <begin position="107"/>
        <end position="128"/>
    </location>
</feature>
<dbReference type="Proteomes" id="UP000030185">
    <property type="component" value="Unassembled WGS sequence"/>
</dbReference>
<evidence type="ECO:0000313" key="3">
    <source>
        <dbReference type="Proteomes" id="UP000030185"/>
    </source>
</evidence>
<sequence length="203" mass="22644">MSETIDHLNDLKEIRSLMERSSRFISLSGLSGVFAGIFALLGAGFAYILIEGLKSGRVWMSVEEIYFFLFMDAFIVLILAIGSGLFFTIRQTRKKGVRIWDSTSKRLIINMAVPLATGGFFCLALLYYGVVGLIAPGTLIFYGLALLNGSNFTLNDIRNLGYCEIILGIFATIFIGYGILFWAMGFGVLHIIYGVVMYFKYEK</sequence>
<dbReference type="eggNOG" id="COG3127">
    <property type="taxonomic scope" value="Bacteria"/>
</dbReference>
<dbReference type="EMBL" id="BBLT01000001">
    <property type="protein sequence ID" value="GAL82939.1"/>
    <property type="molecule type" value="Genomic_DNA"/>
</dbReference>
<feature type="transmembrane region" description="Helical" evidence="1">
    <location>
        <begin position="24"/>
        <end position="50"/>
    </location>
</feature>
<dbReference type="AlphaFoldDB" id="A0A098L9A4"/>
<comment type="caution">
    <text evidence="2">The sequence shown here is derived from an EMBL/GenBank/DDBJ whole genome shotgun (WGS) entry which is preliminary data.</text>
</comment>
<feature type="transmembrane region" description="Helical" evidence="1">
    <location>
        <begin position="166"/>
        <end position="199"/>
    </location>
</feature>
<name>A0A098L9A4_9BACT</name>
<protein>
    <submittedName>
        <fullName evidence="2">Membrane protein</fullName>
    </submittedName>
</protein>
<organism evidence="2 3">
    <name type="scientific">Sporocytophaga myxococcoides</name>
    <dbReference type="NCBI Taxonomy" id="153721"/>
    <lineage>
        <taxon>Bacteria</taxon>
        <taxon>Pseudomonadati</taxon>
        <taxon>Bacteroidota</taxon>
        <taxon>Cytophagia</taxon>
        <taxon>Cytophagales</taxon>
        <taxon>Cytophagaceae</taxon>
        <taxon>Sporocytophaga</taxon>
    </lineage>
</organism>
<reference evidence="2 3" key="1">
    <citation type="submission" date="2014-09" db="EMBL/GenBank/DDBJ databases">
        <title>Sporocytophaga myxococcoides PG-01 genome sequencing.</title>
        <authorList>
            <person name="Liu L."/>
            <person name="Gao P.J."/>
            <person name="Chen G.J."/>
            <person name="Wang L.S."/>
        </authorList>
    </citation>
    <scope>NUCLEOTIDE SEQUENCE [LARGE SCALE GENOMIC DNA]</scope>
    <source>
        <strain evidence="2 3">PG-01</strain>
    </source>
</reference>
<evidence type="ECO:0000256" key="1">
    <source>
        <dbReference type="SAM" id="Phobius"/>
    </source>
</evidence>
<keyword evidence="1" id="KW-0472">Membrane</keyword>
<dbReference type="STRING" id="153721.MYP_165"/>
<keyword evidence="3" id="KW-1185">Reference proteome</keyword>
<feature type="transmembrane region" description="Helical" evidence="1">
    <location>
        <begin position="65"/>
        <end position="87"/>
    </location>
</feature>
<evidence type="ECO:0000313" key="2">
    <source>
        <dbReference type="EMBL" id="GAL82939.1"/>
    </source>
</evidence>
<accession>A0A098L9A4</accession>
<dbReference type="OrthoDB" id="1120881at2"/>
<gene>
    <name evidence="2" type="ORF">MYP_165</name>
</gene>
<keyword evidence="1" id="KW-0812">Transmembrane</keyword>
<proteinExistence type="predicted"/>
<keyword evidence="1" id="KW-1133">Transmembrane helix</keyword>
<feature type="transmembrane region" description="Helical" evidence="1">
    <location>
        <begin position="134"/>
        <end position="154"/>
    </location>
</feature>